<keyword evidence="2" id="KW-1185">Reference proteome</keyword>
<organism evidence="1 2">
    <name type="scientific">Neorhodopirellula lusitana</name>
    <dbReference type="NCBI Taxonomy" id="445327"/>
    <lineage>
        <taxon>Bacteria</taxon>
        <taxon>Pseudomonadati</taxon>
        <taxon>Planctomycetota</taxon>
        <taxon>Planctomycetia</taxon>
        <taxon>Pirellulales</taxon>
        <taxon>Pirellulaceae</taxon>
        <taxon>Neorhodopirellula</taxon>
    </lineage>
</organism>
<dbReference type="Proteomes" id="UP001158067">
    <property type="component" value="Unassembled WGS sequence"/>
</dbReference>
<name>A0ABY1Q4T1_9BACT</name>
<sequence length="51" mass="6106">MLWGIGRSARPVKRCRETVRLYVFAKFCWIALYGYDETKRDCGLFRPQNPH</sequence>
<dbReference type="EMBL" id="FXUG01000005">
    <property type="protein sequence ID" value="SMP56430.1"/>
    <property type="molecule type" value="Genomic_DNA"/>
</dbReference>
<comment type="caution">
    <text evidence="1">The sequence shown here is derived from an EMBL/GenBank/DDBJ whole genome shotgun (WGS) entry which is preliminary data.</text>
</comment>
<accession>A0ABY1Q4T1</accession>
<gene>
    <name evidence="1" type="ORF">SAMN06265222_105156</name>
</gene>
<evidence type="ECO:0000313" key="1">
    <source>
        <dbReference type="EMBL" id="SMP56430.1"/>
    </source>
</evidence>
<proteinExistence type="predicted"/>
<reference evidence="1 2" key="1">
    <citation type="submission" date="2017-05" db="EMBL/GenBank/DDBJ databases">
        <authorList>
            <person name="Varghese N."/>
            <person name="Submissions S."/>
        </authorList>
    </citation>
    <scope>NUCLEOTIDE SEQUENCE [LARGE SCALE GENOMIC DNA]</scope>
    <source>
        <strain evidence="1 2">DSM 25457</strain>
    </source>
</reference>
<evidence type="ECO:0000313" key="2">
    <source>
        <dbReference type="Proteomes" id="UP001158067"/>
    </source>
</evidence>
<protein>
    <submittedName>
        <fullName evidence="1">Uncharacterized protein</fullName>
    </submittedName>
</protein>